<reference evidence="3" key="1">
    <citation type="submission" date="2010-12" db="EMBL/GenBank/DDBJ databases">
        <title>Complete sequence of Desulfovibrio aespoeensis Aspo-2.</title>
        <authorList>
            <consortium name="US DOE Joint Genome Institute"/>
            <person name="Lucas S."/>
            <person name="Copeland A."/>
            <person name="Lapidus A."/>
            <person name="Cheng J.-F."/>
            <person name="Goodwin L."/>
            <person name="Pitluck S."/>
            <person name="Chertkov O."/>
            <person name="Misra M."/>
            <person name="Detter J.C."/>
            <person name="Han C."/>
            <person name="Tapia R."/>
            <person name="Land M."/>
            <person name="Hauser L."/>
            <person name="Kyrpides N."/>
            <person name="Ivanova N."/>
            <person name="Ovchinnikova G."/>
            <person name="Pedersen K."/>
            <person name="Jagevall S."/>
            <person name="Hazen T."/>
            <person name="Woyke T."/>
        </authorList>
    </citation>
    <scope>NUCLEOTIDE SEQUENCE [LARGE SCALE GENOMIC DNA]</scope>
    <source>
        <strain evidence="3">ATCC 700646 / DSM 10631 / Aspo-2</strain>
    </source>
</reference>
<protein>
    <recommendedName>
        <fullName evidence="4">Transmembrane protein</fullName>
    </recommendedName>
</protein>
<feature type="transmembrane region" description="Helical" evidence="1">
    <location>
        <begin position="12"/>
        <end position="30"/>
    </location>
</feature>
<sequence length="162" mass="17553">MKRLLRYLLSRRGLVCVNYAIVAFIVIVGVESWELLRDAVHNAGEIGEIIDTVAVVLVAWGVALEERGTMMDAFGAYAAGCPEVEARADRECHIYGMAALLLGLFMEVAVEVVKVPDSVVNTVGIESLLFGVGIVLMLVAAILLVRMNLELRRIARTPCPAA</sequence>
<accession>E6VUF4</accession>
<reference evidence="2 3" key="2">
    <citation type="journal article" date="2014" name="Genome Announc.">
        <title>Complete Genome Sequence of the Subsurface, Mesophilic Sulfate-Reducing Bacterium Desulfovibrio aespoeensis Aspo-2.</title>
        <authorList>
            <person name="Pedersen K."/>
            <person name="Bengtsson A."/>
            <person name="Edlund J."/>
            <person name="Rabe L."/>
            <person name="Hazen T."/>
            <person name="Chakraborty R."/>
            <person name="Goodwin L."/>
            <person name="Shapiro N."/>
        </authorList>
    </citation>
    <scope>NUCLEOTIDE SEQUENCE [LARGE SCALE GENOMIC DNA]</scope>
    <source>
        <strain evidence="3">ATCC 700646 / DSM 10631 / Aspo-2</strain>
    </source>
</reference>
<feature type="transmembrane region" description="Helical" evidence="1">
    <location>
        <begin position="94"/>
        <end position="113"/>
    </location>
</feature>
<keyword evidence="1" id="KW-0472">Membrane</keyword>
<dbReference type="EMBL" id="CP002431">
    <property type="protein sequence ID" value="ADU61099.1"/>
    <property type="molecule type" value="Genomic_DNA"/>
</dbReference>
<dbReference type="AlphaFoldDB" id="E6VUF4"/>
<dbReference type="Proteomes" id="UP000002191">
    <property type="component" value="Chromosome"/>
</dbReference>
<dbReference type="KEGG" id="das:Daes_0070"/>
<dbReference type="HOGENOM" id="CLU_126509_0_0_7"/>
<name>E6VUF4_PSEA9</name>
<evidence type="ECO:0000256" key="1">
    <source>
        <dbReference type="SAM" id="Phobius"/>
    </source>
</evidence>
<evidence type="ECO:0000313" key="3">
    <source>
        <dbReference type="Proteomes" id="UP000002191"/>
    </source>
</evidence>
<evidence type="ECO:0000313" key="2">
    <source>
        <dbReference type="EMBL" id="ADU61099.1"/>
    </source>
</evidence>
<dbReference type="RefSeq" id="WP_013513036.1">
    <property type="nucleotide sequence ID" value="NC_014844.1"/>
</dbReference>
<evidence type="ECO:0008006" key="4">
    <source>
        <dbReference type="Google" id="ProtNLM"/>
    </source>
</evidence>
<keyword evidence="3" id="KW-1185">Reference proteome</keyword>
<gene>
    <name evidence="2" type="ordered locus">Daes_0070</name>
</gene>
<feature type="transmembrane region" description="Helical" evidence="1">
    <location>
        <begin position="46"/>
        <end position="64"/>
    </location>
</feature>
<keyword evidence="1" id="KW-0812">Transmembrane</keyword>
<keyword evidence="1" id="KW-1133">Transmembrane helix</keyword>
<feature type="transmembrane region" description="Helical" evidence="1">
    <location>
        <begin position="125"/>
        <end position="145"/>
    </location>
</feature>
<dbReference type="STRING" id="643562.Daes_0070"/>
<dbReference type="eggNOG" id="ENOG502ZMT2">
    <property type="taxonomic scope" value="Bacteria"/>
</dbReference>
<dbReference type="OrthoDB" id="5453129at2"/>
<organism evidence="2 3">
    <name type="scientific">Pseudodesulfovibrio aespoeensis (strain ATCC 700646 / DSM 10631 / Aspo-2)</name>
    <name type="common">Desulfovibrio aespoeensis</name>
    <dbReference type="NCBI Taxonomy" id="643562"/>
    <lineage>
        <taxon>Bacteria</taxon>
        <taxon>Pseudomonadati</taxon>
        <taxon>Thermodesulfobacteriota</taxon>
        <taxon>Desulfovibrionia</taxon>
        <taxon>Desulfovibrionales</taxon>
        <taxon>Desulfovibrionaceae</taxon>
    </lineage>
</organism>
<proteinExistence type="predicted"/>